<dbReference type="InterPro" id="IPR007219">
    <property type="entry name" value="XnlR_reg_dom"/>
</dbReference>
<dbReference type="SUPFAM" id="SSF51735">
    <property type="entry name" value="NAD(P)-binding Rossmann-fold domains"/>
    <property type="match status" value="1"/>
</dbReference>
<feature type="region of interest" description="Disordered" evidence="10">
    <location>
        <begin position="327"/>
        <end position="365"/>
    </location>
</feature>
<proteinExistence type="inferred from homology"/>
<feature type="compositionally biased region" description="Polar residues" evidence="10">
    <location>
        <begin position="327"/>
        <end position="340"/>
    </location>
</feature>
<keyword evidence="3" id="KW-0862">Zinc</keyword>
<comment type="caution">
    <text evidence="13">The sequence shown here is derived from an EMBL/GenBank/DDBJ whole genome shotgun (WGS) entry which is preliminary data.</text>
</comment>
<dbReference type="RefSeq" id="XP_022498189.1">
    <property type="nucleotide sequence ID" value="XM_022645779.1"/>
</dbReference>
<comment type="similarity">
    <text evidence="1">Belongs to the short-chain dehydrogenases/reductases (SDR) family.</text>
</comment>
<dbReference type="PROSITE" id="PS00061">
    <property type="entry name" value="ADH_SHORT"/>
    <property type="match status" value="1"/>
</dbReference>
<keyword evidence="9" id="KW-0539">Nucleus</keyword>
<accession>A0A178CUN5</accession>
<dbReference type="PANTHER" id="PTHR31313">
    <property type="entry name" value="TY1 ENHANCER ACTIVATOR"/>
    <property type="match status" value="1"/>
</dbReference>
<dbReference type="InterPro" id="IPR036291">
    <property type="entry name" value="NAD(P)-bd_dom_sf"/>
</dbReference>
<evidence type="ECO:0000256" key="8">
    <source>
        <dbReference type="ARBA" id="ARBA00023163"/>
    </source>
</evidence>
<keyword evidence="2" id="KW-0479">Metal-binding</keyword>
<evidence type="ECO:0000259" key="12">
    <source>
        <dbReference type="SMART" id="SM00906"/>
    </source>
</evidence>
<dbReference type="InterPro" id="IPR020904">
    <property type="entry name" value="Sc_DH/Rdtase_CS"/>
</dbReference>
<keyword evidence="7" id="KW-0238">DNA-binding</keyword>
<dbReference type="SMART" id="SM00822">
    <property type="entry name" value="PKS_KR"/>
    <property type="match status" value="1"/>
</dbReference>
<feature type="domain" description="Ketoreductase" evidence="11">
    <location>
        <begin position="14"/>
        <end position="209"/>
    </location>
</feature>
<keyword evidence="4" id="KW-0521">NADP</keyword>
<evidence type="ECO:0000256" key="5">
    <source>
        <dbReference type="ARBA" id="ARBA00023002"/>
    </source>
</evidence>
<dbReference type="GO" id="GO:0008270">
    <property type="term" value="F:zinc ion binding"/>
    <property type="evidence" value="ECO:0007669"/>
    <property type="project" value="InterPro"/>
</dbReference>
<dbReference type="Pfam" id="PF00106">
    <property type="entry name" value="adh_short"/>
    <property type="match status" value="1"/>
</dbReference>
<dbReference type="Proteomes" id="UP000185904">
    <property type="component" value="Unassembled WGS sequence"/>
</dbReference>
<dbReference type="InterPro" id="IPR051615">
    <property type="entry name" value="Transcr_Regulatory_Elem"/>
</dbReference>
<evidence type="ECO:0000256" key="2">
    <source>
        <dbReference type="ARBA" id="ARBA00022723"/>
    </source>
</evidence>
<dbReference type="GO" id="GO:0006351">
    <property type="term" value="P:DNA-templated transcription"/>
    <property type="evidence" value="ECO:0007669"/>
    <property type="project" value="InterPro"/>
</dbReference>
<name>A0A178CUN5_9EURO</name>
<keyword evidence="8" id="KW-0804">Transcription</keyword>
<dbReference type="CDD" id="cd12148">
    <property type="entry name" value="fungal_TF_MHR"/>
    <property type="match status" value="1"/>
</dbReference>
<dbReference type="FunFam" id="3.40.50.720:FF:000374">
    <property type="entry name" value="3-oxoacyl-(Acyl-carrier-protein) reductase"/>
    <property type="match status" value="1"/>
</dbReference>
<evidence type="ECO:0000256" key="1">
    <source>
        <dbReference type="ARBA" id="ARBA00006484"/>
    </source>
</evidence>
<dbReference type="AlphaFoldDB" id="A0A178CUN5"/>
<feature type="compositionally biased region" description="Polar residues" evidence="10">
    <location>
        <begin position="349"/>
        <end position="360"/>
    </location>
</feature>
<evidence type="ECO:0000313" key="14">
    <source>
        <dbReference type="Proteomes" id="UP000185904"/>
    </source>
</evidence>
<dbReference type="InterPro" id="IPR057326">
    <property type="entry name" value="KR_dom"/>
</dbReference>
<dbReference type="PRINTS" id="PR00080">
    <property type="entry name" value="SDRFAMILY"/>
</dbReference>
<evidence type="ECO:0000256" key="7">
    <source>
        <dbReference type="ARBA" id="ARBA00023125"/>
    </source>
</evidence>
<keyword evidence="6" id="KW-0805">Transcription regulation</keyword>
<organism evidence="13 14">
    <name type="scientific">Fonsecaea nubica</name>
    <dbReference type="NCBI Taxonomy" id="856822"/>
    <lineage>
        <taxon>Eukaryota</taxon>
        <taxon>Fungi</taxon>
        <taxon>Dikarya</taxon>
        <taxon>Ascomycota</taxon>
        <taxon>Pezizomycotina</taxon>
        <taxon>Eurotiomycetes</taxon>
        <taxon>Chaetothyriomycetidae</taxon>
        <taxon>Chaetothyriales</taxon>
        <taxon>Herpotrichiellaceae</taxon>
        <taxon>Fonsecaea</taxon>
    </lineage>
</organism>
<feature type="domain" description="Xylanolytic transcriptional activator regulatory" evidence="12">
    <location>
        <begin position="621"/>
        <end position="698"/>
    </location>
</feature>
<dbReference type="InterPro" id="IPR002347">
    <property type="entry name" value="SDR_fam"/>
</dbReference>
<evidence type="ECO:0000256" key="3">
    <source>
        <dbReference type="ARBA" id="ARBA00022833"/>
    </source>
</evidence>
<dbReference type="GO" id="GO:0003677">
    <property type="term" value="F:DNA binding"/>
    <property type="evidence" value="ECO:0007669"/>
    <property type="project" value="UniProtKB-KW"/>
</dbReference>
<keyword evidence="14" id="KW-1185">Reference proteome</keyword>
<feature type="compositionally biased region" description="Acidic residues" evidence="10">
    <location>
        <begin position="432"/>
        <end position="441"/>
    </location>
</feature>
<evidence type="ECO:0000256" key="10">
    <source>
        <dbReference type="SAM" id="MobiDB-lite"/>
    </source>
</evidence>
<evidence type="ECO:0000256" key="4">
    <source>
        <dbReference type="ARBA" id="ARBA00022857"/>
    </source>
</evidence>
<dbReference type="GO" id="GO:0016491">
    <property type="term" value="F:oxidoreductase activity"/>
    <property type="evidence" value="ECO:0007669"/>
    <property type="project" value="UniProtKB-KW"/>
</dbReference>
<keyword evidence="5" id="KW-0560">Oxidoreductase</keyword>
<reference evidence="13 14" key="1">
    <citation type="submission" date="2016-03" db="EMBL/GenBank/DDBJ databases">
        <title>The draft genome sequence of Fonsecaea nubica causative agent of cutaneous subcutaneous infection in human host.</title>
        <authorList>
            <person name="Costa F."/>
            <person name="Sybren D.H."/>
            <person name="Raittz R.T."/>
            <person name="Weiss V.A."/>
            <person name="Leao A.C."/>
            <person name="Gomes R."/>
            <person name="De Souza E.M."/>
            <person name="Pedrosa F.O."/>
            <person name="Steffens M.B."/>
            <person name="Bombassaro A."/>
            <person name="Tadra-Sfeir M.Z."/>
            <person name="Moreno L.F."/>
            <person name="Najafzadeh M.J."/>
            <person name="Felipe M.S."/>
            <person name="Teixeira M."/>
            <person name="Sun J."/>
            <person name="Xi L."/>
            <person name="Castro M.A."/>
            <person name="Vicente V.A."/>
        </authorList>
    </citation>
    <scope>NUCLEOTIDE SEQUENCE [LARGE SCALE GENOMIC DNA]</scope>
    <source>
        <strain evidence="13 14">CBS 269.64</strain>
    </source>
</reference>
<evidence type="ECO:0000256" key="6">
    <source>
        <dbReference type="ARBA" id="ARBA00023015"/>
    </source>
</evidence>
<feature type="region of interest" description="Disordered" evidence="10">
    <location>
        <begin position="404"/>
        <end position="442"/>
    </location>
</feature>
<dbReference type="EMBL" id="LVCJ01000053">
    <property type="protein sequence ID" value="OAL33177.1"/>
    <property type="molecule type" value="Genomic_DNA"/>
</dbReference>
<evidence type="ECO:0000313" key="13">
    <source>
        <dbReference type="EMBL" id="OAL33177.1"/>
    </source>
</evidence>
<dbReference type="Gene3D" id="3.40.50.720">
    <property type="entry name" value="NAD(P)-binding Rossmann-like Domain"/>
    <property type="match status" value="1"/>
</dbReference>
<sequence>MGSCAPSRGPFQGKVAIVTGGSRGIGAAVVRSLAARGADVCFNYTSESSITKSETLVADIQAEYGTRVVCVRADLGQPDAGDKIVEAARRSLTPPEGGRFQIDIVVNNAGVCPADLLPDITIKSFHDSYAINVLGPILVMQAALPYLPHDRSGRVINISSISATIGTLGHTVYGGTKAALDAMTRTWSRELAERATVNALNVGPVLTDMQPVPYVAEKVALMNTMTPLGPIRDTDTDEMKAVAKSFNGRVAYDYEIGDAVALHCMPEARWTTGMIIGVNGGFDFIRSATKRKDLGLLVSRLNGLEALVAEQRALMINYDVPGHSASTDPLQPFLPSTTGILQDPEGDQDQPQHVPQNQSEDGLPNDTIAQLDQIGFAVSRPSEASPDWAYLNFAADDYSFETDQMDFPAPSISTDEESSPSTMIVAPSPEDVSSEEGEDPDSALTQELSTRMGRLQMAEDGNLRYYGATSNMHLLRNGLQSLFKPFTQSVRANGQDALVRAGLAWACHPAYEQHLTDVFFTWHAPLLNEVDQEVYLREKQRYEAGINTPFFSPTLQDAIYCVATTYATWTPPTIKGDPAQFFARRTKVLLDIEMDCPAMATVQAILVISSYEASSGRDSRGWMYSGQAVQMVTDLGLHLNLEMETDDDEAKDELVRLRRAIFWSVYSVDTLWSSYIGRPSLMHKLESNVPLPEIKLNQMHGLGCFSANQNAAITYVPRYMAELTMKIGKITDTLYTGKRICAEEARVFVDSMSQELVEWKQCLPQLLQVDTSSIMIAGSTSDEYAPAAVLQLLMLYYQAVILLHRPFLGESRGFNADGMSPPSSSSTDISGTLPGNAPFARRLSQSLPLPVGHRSSHAFNCTTSATQICKLTILFRQLFTLRHAHAETTHILVTAGLIHAYNCCIFSGSKCQEAQKLLLICIQALSDMGQMFVSANRGLEVLLSLKRKWQNKDSVSRVRK</sequence>
<evidence type="ECO:0000259" key="11">
    <source>
        <dbReference type="SMART" id="SM00822"/>
    </source>
</evidence>
<dbReference type="Pfam" id="PF04082">
    <property type="entry name" value="Fungal_trans"/>
    <property type="match status" value="1"/>
</dbReference>
<dbReference type="GeneID" id="34590905"/>
<evidence type="ECO:0000256" key="9">
    <source>
        <dbReference type="ARBA" id="ARBA00023242"/>
    </source>
</evidence>
<dbReference type="OrthoDB" id="2154091at2759"/>
<gene>
    <name evidence="13" type="ORF">AYO20_07494</name>
</gene>
<protein>
    <submittedName>
        <fullName evidence="13">Uncharacterized protein</fullName>
    </submittedName>
</protein>
<dbReference type="PANTHER" id="PTHR31313:SF77">
    <property type="entry name" value="ZN(II)2CYS6 TRANSCRIPTION FACTOR (EUROFUNG)"/>
    <property type="match status" value="1"/>
</dbReference>
<dbReference type="PRINTS" id="PR00081">
    <property type="entry name" value="GDHRDH"/>
</dbReference>
<dbReference type="SMART" id="SM00906">
    <property type="entry name" value="Fungal_trans"/>
    <property type="match status" value="1"/>
</dbReference>